<reference evidence="2 3" key="1">
    <citation type="submission" date="2019-03" db="EMBL/GenBank/DDBJ databases">
        <title>First draft genome of Liparis tanakae, snailfish: a comprehensive survey of snailfish specific genes.</title>
        <authorList>
            <person name="Kim W."/>
            <person name="Song I."/>
            <person name="Jeong J.-H."/>
            <person name="Kim D."/>
            <person name="Kim S."/>
            <person name="Ryu S."/>
            <person name="Song J.Y."/>
            <person name="Lee S.K."/>
        </authorList>
    </citation>
    <scope>NUCLEOTIDE SEQUENCE [LARGE SCALE GENOMIC DNA]</scope>
    <source>
        <tissue evidence="2">Muscle</tissue>
    </source>
</reference>
<evidence type="ECO:0000313" key="2">
    <source>
        <dbReference type="EMBL" id="TNN42506.1"/>
    </source>
</evidence>
<proteinExistence type="predicted"/>
<protein>
    <submittedName>
        <fullName evidence="2">Uncharacterized protein</fullName>
    </submittedName>
</protein>
<feature type="region of interest" description="Disordered" evidence="1">
    <location>
        <begin position="159"/>
        <end position="222"/>
    </location>
</feature>
<feature type="region of interest" description="Disordered" evidence="1">
    <location>
        <begin position="86"/>
        <end position="147"/>
    </location>
</feature>
<evidence type="ECO:0000313" key="3">
    <source>
        <dbReference type="Proteomes" id="UP000314294"/>
    </source>
</evidence>
<dbReference type="EMBL" id="SRLO01001031">
    <property type="protein sequence ID" value="TNN42506.1"/>
    <property type="molecule type" value="Genomic_DNA"/>
</dbReference>
<feature type="compositionally biased region" description="Low complexity" evidence="1">
    <location>
        <begin position="190"/>
        <end position="202"/>
    </location>
</feature>
<comment type="caution">
    <text evidence="2">The sequence shown here is derived from an EMBL/GenBank/DDBJ whole genome shotgun (WGS) entry which is preliminary data.</text>
</comment>
<sequence length="222" mass="23476">MRPRHSPGHGQGGQRDHGRGEVLHALVDHDAVDGLPVVVRDEGLACRRPSVAPELLFSWLLPSSSSSFFFFLLVVSQPTSFSSSSSSPAVSTSFSVSSQPPPPPPLPPLPMGTRSASFPSSVQSRATPSEEAQVQPTRPRAQGWREAGSCSLSISSLARATRATKSTGAKAAATLGGPSRLFHETPPQAPSRRAALRSAAPHRSNDERTTRKARSSSRNAAQ</sequence>
<feature type="compositionally biased region" description="Polar residues" evidence="1">
    <location>
        <begin position="114"/>
        <end position="136"/>
    </location>
</feature>
<feature type="compositionally biased region" description="Pro residues" evidence="1">
    <location>
        <begin position="99"/>
        <end position="110"/>
    </location>
</feature>
<evidence type="ECO:0000256" key="1">
    <source>
        <dbReference type="SAM" id="MobiDB-lite"/>
    </source>
</evidence>
<feature type="compositionally biased region" description="Low complexity" evidence="1">
    <location>
        <begin position="159"/>
        <end position="174"/>
    </location>
</feature>
<accession>A0A4Z2FMN2</accession>
<name>A0A4Z2FMN2_9TELE</name>
<gene>
    <name evidence="2" type="ORF">EYF80_047320</name>
</gene>
<dbReference type="Proteomes" id="UP000314294">
    <property type="component" value="Unassembled WGS sequence"/>
</dbReference>
<feature type="compositionally biased region" description="Low complexity" evidence="1">
    <location>
        <begin position="86"/>
        <end position="98"/>
    </location>
</feature>
<organism evidence="2 3">
    <name type="scientific">Liparis tanakae</name>
    <name type="common">Tanaka's snailfish</name>
    <dbReference type="NCBI Taxonomy" id="230148"/>
    <lineage>
        <taxon>Eukaryota</taxon>
        <taxon>Metazoa</taxon>
        <taxon>Chordata</taxon>
        <taxon>Craniata</taxon>
        <taxon>Vertebrata</taxon>
        <taxon>Euteleostomi</taxon>
        <taxon>Actinopterygii</taxon>
        <taxon>Neopterygii</taxon>
        <taxon>Teleostei</taxon>
        <taxon>Neoteleostei</taxon>
        <taxon>Acanthomorphata</taxon>
        <taxon>Eupercaria</taxon>
        <taxon>Perciformes</taxon>
        <taxon>Cottioidei</taxon>
        <taxon>Cottales</taxon>
        <taxon>Liparidae</taxon>
        <taxon>Liparis</taxon>
    </lineage>
</organism>
<dbReference type="AlphaFoldDB" id="A0A4Z2FMN2"/>
<keyword evidence="3" id="KW-1185">Reference proteome</keyword>